<dbReference type="InterPro" id="IPR006114">
    <property type="entry name" value="6PGDH_C"/>
</dbReference>
<dbReference type="GO" id="GO:0019521">
    <property type="term" value="P:D-gluconate metabolic process"/>
    <property type="evidence" value="ECO:0007669"/>
    <property type="project" value="UniProtKB-KW"/>
</dbReference>
<dbReference type="InterPro" id="IPR013328">
    <property type="entry name" value="6PGD_dom2"/>
</dbReference>
<dbReference type="Gene3D" id="1.10.1040.10">
    <property type="entry name" value="N-(1-d-carboxylethyl)-l-norvaline Dehydrogenase, domain 2"/>
    <property type="match status" value="1"/>
</dbReference>
<evidence type="ECO:0000256" key="1">
    <source>
        <dbReference type="ARBA" id="ARBA00008419"/>
    </source>
</evidence>
<evidence type="ECO:0000259" key="4">
    <source>
        <dbReference type="SMART" id="SM01350"/>
    </source>
</evidence>
<dbReference type="Gene3D" id="3.40.50.720">
    <property type="entry name" value="NAD(P)-binding Rossmann-like Domain"/>
    <property type="match status" value="1"/>
</dbReference>
<dbReference type="InterPro" id="IPR004849">
    <property type="entry name" value="6DGDH_YqeC"/>
</dbReference>
<organism evidence="5 6">
    <name type="scientific">Streptomyces lydicus</name>
    <dbReference type="NCBI Taxonomy" id="47763"/>
    <lineage>
        <taxon>Bacteria</taxon>
        <taxon>Bacillati</taxon>
        <taxon>Actinomycetota</taxon>
        <taxon>Actinomycetes</taxon>
        <taxon>Kitasatosporales</taxon>
        <taxon>Streptomycetaceae</taxon>
        <taxon>Streptomyces</taxon>
    </lineage>
</organism>
<dbReference type="GO" id="GO:0050661">
    <property type="term" value="F:NADP binding"/>
    <property type="evidence" value="ECO:0007669"/>
    <property type="project" value="InterPro"/>
</dbReference>
<dbReference type="SUPFAM" id="SSF48179">
    <property type="entry name" value="6-phosphogluconate dehydrogenase C-terminal domain-like"/>
    <property type="match status" value="1"/>
</dbReference>
<proteinExistence type="inferred from homology"/>
<evidence type="ECO:0000313" key="5">
    <source>
        <dbReference type="EMBL" id="AZS70356.1"/>
    </source>
</evidence>
<dbReference type="InterPro" id="IPR006115">
    <property type="entry name" value="6PGDH_NADP-bd"/>
</dbReference>
<dbReference type="Proteomes" id="UP000275579">
    <property type="component" value="Chromosome"/>
</dbReference>
<dbReference type="InterPro" id="IPR006183">
    <property type="entry name" value="Pgluconate_DH"/>
</dbReference>
<sequence>MATDKPMQLGMIGLGRMGANLVRRLMRDGHHCVVSDVNAAAVAELADEGATGADSLRDFVAKLDKPRALWLMVPAATVDSILDQLEPLLEPGDILIDGGNSYYRDDITRAKRLADKSLHYVDCGTSGGVWGLERGYCLMIGGEDEVVAHLDPIFKTIAPGEGSAEPTPSRTRTDGTAPRGYLHCGPNGAGHFVKMVHNGVEYGMMAAIAEGLSIIKRANAGKSRQEVDAETTPLRDPWAYQYDIDVGEVAEVWRRGSVVGSWLVDLTADAFAGSPSLDAFAGRVSDSGEGRWTVLAAVDEGVPAPVITTSLYERFESRQAGEFTDKILSAMRSEFGGHAEKKG</sequence>
<dbReference type="InterPro" id="IPR008927">
    <property type="entry name" value="6-PGluconate_DH-like_C_sf"/>
</dbReference>
<dbReference type="InterPro" id="IPR036291">
    <property type="entry name" value="NAD(P)-bd_dom_sf"/>
</dbReference>
<dbReference type="PANTHER" id="PTHR11811">
    <property type="entry name" value="6-PHOSPHOGLUCONATE DEHYDROGENASE"/>
    <property type="match status" value="1"/>
</dbReference>
<dbReference type="GO" id="GO:0006098">
    <property type="term" value="P:pentose-phosphate shunt"/>
    <property type="evidence" value="ECO:0007669"/>
    <property type="project" value="InterPro"/>
</dbReference>
<dbReference type="Pfam" id="PF03446">
    <property type="entry name" value="NAD_binding_2"/>
    <property type="match status" value="1"/>
</dbReference>
<dbReference type="Pfam" id="PF00393">
    <property type="entry name" value="6PGD"/>
    <property type="match status" value="2"/>
</dbReference>
<evidence type="ECO:0000313" key="6">
    <source>
        <dbReference type="Proteomes" id="UP000275579"/>
    </source>
</evidence>
<reference evidence="5 6" key="1">
    <citation type="submission" date="2018-04" db="EMBL/GenBank/DDBJ databases">
        <title>Complete genome sequences of Streptomyces lydicus strain WYEC and characterization of antagonistic properties of biological control agents.</title>
        <authorList>
            <person name="Mariita R.M."/>
            <person name="Sello J.K."/>
        </authorList>
    </citation>
    <scope>NUCLEOTIDE SEQUENCE [LARGE SCALE GENOMIC DNA]</scope>
    <source>
        <strain evidence="5 6">WYEC 108</strain>
    </source>
</reference>
<feature type="domain" description="6-phosphogluconate dehydrogenase C-terminal" evidence="4">
    <location>
        <begin position="190"/>
        <end position="339"/>
    </location>
</feature>
<accession>A0A3Q9K781</accession>
<gene>
    <name evidence="5" type="primary">gnd</name>
    <name evidence="5" type="ORF">DDE74_04880</name>
</gene>
<dbReference type="NCBIfam" id="TIGR00872">
    <property type="entry name" value="gnd_rel"/>
    <property type="match status" value="1"/>
</dbReference>
<evidence type="ECO:0000256" key="2">
    <source>
        <dbReference type="ARBA" id="ARBA00023002"/>
    </source>
</evidence>
<evidence type="ECO:0000256" key="3">
    <source>
        <dbReference type="ARBA" id="ARBA00023064"/>
    </source>
</evidence>
<name>A0A3Q9K781_9ACTN</name>
<dbReference type="SUPFAM" id="SSF51735">
    <property type="entry name" value="NAD(P)-binding Rossmann-fold domains"/>
    <property type="match status" value="1"/>
</dbReference>
<dbReference type="GO" id="GO:0004616">
    <property type="term" value="F:phosphogluconate dehydrogenase (decarboxylating) activity"/>
    <property type="evidence" value="ECO:0007669"/>
    <property type="project" value="InterPro"/>
</dbReference>
<dbReference type="SMART" id="SM01350">
    <property type="entry name" value="6PGD"/>
    <property type="match status" value="1"/>
</dbReference>
<dbReference type="EMBL" id="CP029042">
    <property type="protein sequence ID" value="AZS70356.1"/>
    <property type="molecule type" value="Genomic_DNA"/>
</dbReference>
<dbReference type="RefSeq" id="WP_127149550.1">
    <property type="nucleotide sequence ID" value="NZ_CP029042.1"/>
</dbReference>
<comment type="similarity">
    <text evidence="1">Belongs to the 6-phosphogluconate dehydrogenase family.</text>
</comment>
<keyword evidence="3" id="KW-0311">Gluconate utilization</keyword>
<dbReference type="AlphaFoldDB" id="A0A3Q9K781"/>
<protein>
    <submittedName>
        <fullName evidence="5">Decarboxylating 6-phosphogluconate dehydrogenase</fullName>
    </submittedName>
</protein>
<keyword evidence="2" id="KW-0560">Oxidoreductase</keyword>
<dbReference type="NCBIfam" id="NF007161">
    <property type="entry name" value="PRK09599.1"/>
    <property type="match status" value="1"/>
</dbReference>
<dbReference type="PRINTS" id="PR00076">
    <property type="entry name" value="6PGDHDRGNASE"/>
</dbReference>